<evidence type="ECO:0000313" key="3">
    <source>
        <dbReference type="EMBL" id="KAB5608573.1"/>
    </source>
</evidence>
<dbReference type="OrthoDB" id="3267444at2"/>
<keyword evidence="1" id="KW-0812">Transmembrane</keyword>
<evidence type="ECO:0000256" key="1">
    <source>
        <dbReference type="SAM" id="Phobius"/>
    </source>
</evidence>
<organism evidence="3 4">
    <name type="scientific">Bifidobacterium jacchi</name>
    <dbReference type="NCBI Taxonomy" id="2490545"/>
    <lineage>
        <taxon>Bacteria</taxon>
        <taxon>Bacillati</taxon>
        <taxon>Actinomycetota</taxon>
        <taxon>Actinomycetes</taxon>
        <taxon>Bifidobacteriales</taxon>
        <taxon>Bifidobacteriaceae</taxon>
        <taxon>Bifidobacterium</taxon>
    </lineage>
</organism>
<sequence>MTNRYDERQARRAYVARRQRTVLALACALLVVAFIIALMFYSHLFGLGRANTAAEQPNYGQTVPCAPKDKNGNPAKYVDVKTINVRVLNGTDHVGFAKAVAAALQNREFPNPQTGNYAPVDSKGNEIDAQTSRTTIYFGKNTISEAYTLNEQFTDAVMVMDDRTDKLIDVVLGDSFDDLRDKKQVAATGSNINSFEGCVAADSMKNLPKAIAHTEVK</sequence>
<accession>A0A5N5RN70</accession>
<dbReference type="EMBL" id="RQSP01000002">
    <property type="protein sequence ID" value="KAB5608573.1"/>
    <property type="molecule type" value="Genomic_DNA"/>
</dbReference>
<feature type="domain" description="LytR/CpsA/Psr regulator C-terminal" evidence="2">
    <location>
        <begin position="83"/>
        <end position="176"/>
    </location>
</feature>
<evidence type="ECO:0000313" key="4">
    <source>
        <dbReference type="Proteomes" id="UP000326336"/>
    </source>
</evidence>
<reference evidence="3 4" key="1">
    <citation type="journal article" date="2019" name="Int. J. Syst. Evol. Microbiol.">
        <title>Bifidobacterium jacchi sp. nov., isolated from the faeces of a baby common marmoset (Callithrix jacchus).</title>
        <authorList>
            <person name="Modesto M."/>
            <person name="Watanabe K."/>
            <person name="Arita M."/>
            <person name="Satti M."/>
            <person name="Oki K."/>
            <person name="Sciavilla P."/>
            <person name="Patavino C."/>
            <person name="Camma C."/>
            <person name="Michelini S."/>
            <person name="Sgorbati B."/>
            <person name="Mattarelli P."/>
        </authorList>
    </citation>
    <scope>NUCLEOTIDE SEQUENCE [LARGE SCALE GENOMIC DNA]</scope>
    <source>
        <strain evidence="3 4">MRM 9.3</strain>
    </source>
</reference>
<name>A0A5N5RN70_9BIFI</name>
<protein>
    <submittedName>
        <fullName evidence="3">LytR family transcriptional regulator</fullName>
    </submittedName>
</protein>
<keyword evidence="1" id="KW-0472">Membrane</keyword>
<keyword evidence="1" id="KW-1133">Transmembrane helix</keyword>
<dbReference type="Pfam" id="PF13399">
    <property type="entry name" value="LytR_C"/>
    <property type="match status" value="1"/>
</dbReference>
<feature type="transmembrane region" description="Helical" evidence="1">
    <location>
        <begin position="21"/>
        <end position="41"/>
    </location>
</feature>
<gene>
    <name evidence="3" type="ORF">EHS19_01110</name>
</gene>
<dbReference type="AlphaFoldDB" id="A0A5N5RN70"/>
<evidence type="ECO:0000259" key="2">
    <source>
        <dbReference type="Pfam" id="PF13399"/>
    </source>
</evidence>
<keyword evidence="4" id="KW-1185">Reference proteome</keyword>
<dbReference type="RefSeq" id="WP_151915942.1">
    <property type="nucleotide sequence ID" value="NZ_RQSP01000002.1"/>
</dbReference>
<dbReference type="Gene3D" id="3.30.70.2390">
    <property type="match status" value="1"/>
</dbReference>
<comment type="caution">
    <text evidence="3">The sequence shown here is derived from an EMBL/GenBank/DDBJ whole genome shotgun (WGS) entry which is preliminary data.</text>
</comment>
<dbReference type="Proteomes" id="UP000326336">
    <property type="component" value="Unassembled WGS sequence"/>
</dbReference>
<dbReference type="InterPro" id="IPR027381">
    <property type="entry name" value="LytR/CpsA/Psr_C"/>
</dbReference>
<proteinExistence type="predicted"/>